<feature type="transmembrane region" description="Helical" evidence="1">
    <location>
        <begin position="172"/>
        <end position="190"/>
    </location>
</feature>
<organism evidence="2 3">
    <name type="scientific">Marinobacter salinexigens</name>
    <dbReference type="NCBI Taxonomy" id="2919747"/>
    <lineage>
        <taxon>Bacteria</taxon>
        <taxon>Pseudomonadati</taxon>
        <taxon>Pseudomonadota</taxon>
        <taxon>Gammaproteobacteria</taxon>
        <taxon>Pseudomonadales</taxon>
        <taxon>Marinobacteraceae</taxon>
        <taxon>Marinobacter</taxon>
    </lineage>
</organism>
<proteinExistence type="predicted"/>
<name>A0A5B0VK07_9GAMM</name>
<keyword evidence="1" id="KW-0812">Transmembrane</keyword>
<gene>
    <name evidence="2" type="ORF">FWJ25_06680</name>
</gene>
<protein>
    <submittedName>
        <fullName evidence="2">Uncharacterized protein</fullName>
    </submittedName>
</protein>
<evidence type="ECO:0000313" key="2">
    <source>
        <dbReference type="EMBL" id="KAA1175050.1"/>
    </source>
</evidence>
<dbReference type="Proteomes" id="UP000323161">
    <property type="component" value="Unassembled WGS sequence"/>
</dbReference>
<comment type="caution">
    <text evidence="2">The sequence shown here is derived from an EMBL/GenBank/DDBJ whole genome shotgun (WGS) entry which is preliminary data.</text>
</comment>
<evidence type="ECO:0000256" key="1">
    <source>
        <dbReference type="SAM" id="Phobius"/>
    </source>
</evidence>
<dbReference type="AlphaFoldDB" id="A0A5B0VK07"/>
<keyword evidence="1" id="KW-1133">Transmembrane helix</keyword>
<dbReference type="RefSeq" id="WP_149599471.1">
    <property type="nucleotide sequence ID" value="NZ_VTUU01000002.1"/>
</dbReference>
<keyword evidence="1" id="KW-0472">Membrane</keyword>
<sequence>MAKYALSFILTLFSIQSAYSSVIEYSWNGQLYLLEGGIEKDEVKVTNSLIYDDENGEITGLSVSSDIFNFRSNQIVFPTFEMLSNEEIYWYLGSFEFSAVDLVAGLQWTIALYDFNIFLPEAYALLGNSPLEYLDEAHVSIYTTIFDGSGISFSGFTGENIRRVVSVIEPNSFLIFLSGLILLFWSRFFSLPKFNSDFMLDLLKGDRGGR</sequence>
<dbReference type="EMBL" id="VTUU01000002">
    <property type="protein sequence ID" value="KAA1175050.1"/>
    <property type="molecule type" value="Genomic_DNA"/>
</dbReference>
<keyword evidence="3" id="KW-1185">Reference proteome</keyword>
<evidence type="ECO:0000313" key="3">
    <source>
        <dbReference type="Proteomes" id="UP000323161"/>
    </source>
</evidence>
<accession>A0A5B0VK07</accession>
<reference evidence="2 3" key="1">
    <citation type="submission" date="2019-08" db="EMBL/GenBank/DDBJ databases">
        <title>Marinobacter ZYF650 sp. nov., a marine bacterium isolated from seawater of the Mariana trench.</title>
        <authorList>
            <person name="Ahmad W."/>
        </authorList>
    </citation>
    <scope>NUCLEOTIDE SEQUENCE [LARGE SCALE GENOMIC DNA]</scope>
    <source>
        <strain evidence="2 3">ZYF650</strain>
    </source>
</reference>